<feature type="transmembrane region" description="Helical" evidence="5">
    <location>
        <begin position="195"/>
        <end position="213"/>
    </location>
</feature>
<gene>
    <name evidence="7" type="ORF">LTR84_003836</name>
</gene>
<dbReference type="InterPro" id="IPR036259">
    <property type="entry name" value="MFS_trans_sf"/>
</dbReference>
<feature type="transmembrane region" description="Helical" evidence="5">
    <location>
        <begin position="406"/>
        <end position="428"/>
    </location>
</feature>
<feature type="domain" description="Major facilitator superfamily (MFS) profile" evidence="6">
    <location>
        <begin position="36"/>
        <end position="466"/>
    </location>
</feature>
<dbReference type="GO" id="GO:0022857">
    <property type="term" value="F:transmembrane transporter activity"/>
    <property type="evidence" value="ECO:0007669"/>
    <property type="project" value="InterPro"/>
</dbReference>
<feature type="transmembrane region" description="Helical" evidence="5">
    <location>
        <begin position="163"/>
        <end position="183"/>
    </location>
</feature>
<evidence type="ECO:0000313" key="8">
    <source>
        <dbReference type="Proteomes" id="UP001358417"/>
    </source>
</evidence>
<keyword evidence="4 5" id="KW-0472">Membrane</keyword>
<dbReference type="GeneID" id="89972019"/>
<accession>A0AAV9N9W1</accession>
<dbReference type="EMBL" id="JAVRRD010000017">
    <property type="protein sequence ID" value="KAK5050555.1"/>
    <property type="molecule type" value="Genomic_DNA"/>
</dbReference>
<evidence type="ECO:0000313" key="7">
    <source>
        <dbReference type="EMBL" id="KAK5050555.1"/>
    </source>
</evidence>
<organism evidence="7 8">
    <name type="scientific">Exophiala bonariae</name>
    <dbReference type="NCBI Taxonomy" id="1690606"/>
    <lineage>
        <taxon>Eukaryota</taxon>
        <taxon>Fungi</taxon>
        <taxon>Dikarya</taxon>
        <taxon>Ascomycota</taxon>
        <taxon>Pezizomycotina</taxon>
        <taxon>Eurotiomycetes</taxon>
        <taxon>Chaetothyriomycetidae</taxon>
        <taxon>Chaetothyriales</taxon>
        <taxon>Herpotrichiellaceae</taxon>
        <taxon>Exophiala</taxon>
    </lineage>
</organism>
<feature type="transmembrane region" description="Helical" evidence="5">
    <location>
        <begin position="258"/>
        <end position="283"/>
    </location>
</feature>
<dbReference type="Pfam" id="PF07690">
    <property type="entry name" value="MFS_1"/>
    <property type="match status" value="1"/>
</dbReference>
<dbReference type="Proteomes" id="UP001358417">
    <property type="component" value="Unassembled WGS sequence"/>
</dbReference>
<dbReference type="RefSeq" id="XP_064705141.1">
    <property type="nucleotide sequence ID" value="XM_064847420.1"/>
</dbReference>
<evidence type="ECO:0000256" key="3">
    <source>
        <dbReference type="ARBA" id="ARBA00022989"/>
    </source>
</evidence>
<feature type="transmembrane region" description="Helical" evidence="5">
    <location>
        <begin position="132"/>
        <end position="151"/>
    </location>
</feature>
<proteinExistence type="predicted"/>
<evidence type="ECO:0000256" key="2">
    <source>
        <dbReference type="ARBA" id="ARBA00022692"/>
    </source>
</evidence>
<dbReference type="GO" id="GO:0016020">
    <property type="term" value="C:membrane"/>
    <property type="evidence" value="ECO:0007669"/>
    <property type="project" value="UniProtKB-SubCell"/>
</dbReference>
<evidence type="ECO:0000259" key="6">
    <source>
        <dbReference type="PROSITE" id="PS50850"/>
    </source>
</evidence>
<keyword evidence="2 5" id="KW-0812">Transmembrane</keyword>
<feature type="transmembrane region" description="Helical" evidence="5">
    <location>
        <begin position="303"/>
        <end position="323"/>
    </location>
</feature>
<feature type="transmembrane region" description="Helical" evidence="5">
    <location>
        <begin position="374"/>
        <end position="394"/>
    </location>
</feature>
<keyword evidence="8" id="KW-1185">Reference proteome</keyword>
<dbReference type="PANTHER" id="PTHR23502:SF157">
    <property type="entry name" value="MAJOR FACILITATOR SUPERFAMILY (MFS) PROFILE DOMAIN-CONTAINING PROTEIN-RELATED"/>
    <property type="match status" value="1"/>
</dbReference>
<feature type="transmembrane region" description="Helical" evidence="5">
    <location>
        <begin position="440"/>
        <end position="461"/>
    </location>
</feature>
<name>A0AAV9N9W1_9EURO</name>
<reference evidence="7 8" key="1">
    <citation type="submission" date="2023-08" db="EMBL/GenBank/DDBJ databases">
        <title>Black Yeasts Isolated from many extreme environments.</title>
        <authorList>
            <person name="Coleine C."/>
            <person name="Stajich J.E."/>
            <person name="Selbmann L."/>
        </authorList>
    </citation>
    <scope>NUCLEOTIDE SEQUENCE [LARGE SCALE GENOMIC DNA]</scope>
    <source>
        <strain evidence="7 8">CCFEE 5792</strain>
    </source>
</reference>
<dbReference type="InterPro" id="IPR020846">
    <property type="entry name" value="MFS_dom"/>
</dbReference>
<feature type="transmembrane region" description="Helical" evidence="5">
    <location>
        <begin position="107"/>
        <end position="126"/>
    </location>
</feature>
<dbReference type="PANTHER" id="PTHR23502">
    <property type="entry name" value="MAJOR FACILITATOR SUPERFAMILY"/>
    <property type="match status" value="1"/>
</dbReference>
<feature type="transmembrane region" description="Helical" evidence="5">
    <location>
        <begin position="343"/>
        <end position="362"/>
    </location>
</feature>
<evidence type="ECO:0000256" key="4">
    <source>
        <dbReference type="ARBA" id="ARBA00023136"/>
    </source>
</evidence>
<comment type="caution">
    <text evidence="7">The sequence shown here is derived from an EMBL/GenBank/DDBJ whole genome shotgun (WGS) entry which is preliminary data.</text>
</comment>
<dbReference type="PROSITE" id="PS50850">
    <property type="entry name" value="MFS"/>
    <property type="match status" value="1"/>
</dbReference>
<dbReference type="SUPFAM" id="SSF103473">
    <property type="entry name" value="MFS general substrate transporter"/>
    <property type="match status" value="1"/>
</dbReference>
<evidence type="ECO:0000256" key="1">
    <source>
        <dbReference type="ARBA" id="ARBA00004141"/>
    </source>
</evidence>
<dbReference type="InterPro" id="IPR011701">
    <property type="entry name" value="MFS"/>
</dbReference>
<sequence length="495" mass="53822">MNPAYLGAYLITVLHETPAESSYGSLHPRNWQTTRKAWVIGILVFLEYFVTIIATTGSAAVHYAHTDFPEESNKAMIASFVSTYSFGQAIGSILLPQFTEPFGRRQFYLWSTGAFSVTCVITGVTPSLVGVAFGRFLGGFASAVPAVVVAGSVEDLFDEQSRIWLIWLWNCLTVAGQVLGPVYSTYIAARLGWSWVYYLAAIVTAALLPLVALTPETRHFKVLASHRPTHSKSNAKDRAAKGPDAHLSLRDILWRPTVLLFTEPLVFVATALSSFSMGLIYLFTEALSTVYTSPGFDFPYEKASLPFLAMLIGISFSIFTRMYDMYRYKRHSKMKKGTAELKLAGCLLGAPALAIGLWIFSWTIPPAAPHTSPIVSMIGLTLIGFAATEIAYCLQGYLTDAYTAYASSALSGLAAMRALVSGIMPLVAGNIFETLGNNKGGSILATLATVFAIGPIAFYFVGEKLRARSPFARSSVIVDVVSRPNTSRRPTVRSV</sequence>
<dbReference type="Gene3D" id="1.20.1250.20">
    <property type="entry name" value="MFS general substrate transporter like domains"/>
    <property type="match status" value="1"/>
</dbReference>
<feature type="transmembrane region" description="Helical" evidence="5">
    <location>
        <begin position="37"/>
        <end position="63"/>
    </location>
</feature>
<dbReference type="AlphaFoldDB" id="A0AAV9N9W1"/>
<evidence type="ECO:0000256" key="5">
    <source>
        <dbReference type="SAM" id="Phobius"/>
    </source>
</evidence>
<comment type="subcellular location">
    <subcellularLocation>
        <location evidence="1">Membrane</location>
        <topology evidence="1">Multi-pass membrane protein</topology>
    </subcellularLocation>
</comment>
<keyword evidence="3 5" id="KW-1133">Transmembrane helix</keyword>
<protein>
    <recommendedName>
        <fullName evidence="6">Major facilitator superfamily (MFS) profile domain-containing protein</fullName>
    </recommendedName>
</protein>
<feature type="transmembrane region" description="Helical" evidence="5">
    <location>
        <begin position="75"/>
        <end position="95"/>
    </location>
</feature>